<dbReference type="Proteomes" id="UP000324222">
    <property type="component" value="Unassembled WGS sequence"/>
</dbReference>
<comment type="caution">
    <text evidence="1">The sequence shown here is derived from an EMBL/GenBank/DDBJ whole genome shotgun (WGS) entry which is preliminary data.</text>
</comment>
<gene>
    <name evidence="1" type="ORF">E2C01_081502</name>
</gene>
<keyword evidence="2" id="KW-1185">Reference proteome</keyword>
<proteinExistence type="predicted"/>
<organism evidence="1 2">
    <name type="scientific">Portunus trituberculatus</name>
    <name type="common">Swimming crab</name>
    <name type="synonym">Neptunus trituberculatus</name>
    <dbReference type="NCBI Taxonomy" id="210409"/>
    <lineage>
        <taxon>Eukaryota</taxon>
        <taxon>Metazoa</taxon>
        <taxon>Ecdysozoa</taxon>
        <taxon>Arthropoda</taxon>
        <taxon>Crustacea</taxon>
        <taxon>Multicrustacea</taxon>
        <taxon>Malacostraca</taxon>
        <taxon>Eumalacostraca</taxon>
        <taxon>Eucarida</taxon>
        <taxon>Decapoda</taxon>
        <taxon>Pleocyemata</taxon>
        <taxon>Brachyura</taxon>
        <taxon>Eubrachyura</taxon>
        <taxon>Portunoidea</taxon>
        <taxon>Portunidae</taxon>
        <taxon>Portuninae</taxon>
        <taxon>Portunus</taxon>
    </lineage>
</organism>
<accession>A0A5B7IYC7</accession>
<name>A0A5B7IYC7_PORTR</name>
<dbReference type="EMBL" id="VSRR010072157">
    <property type="protein sequence ID" value="MPC86666.1"/>
    <property type="molecule type" value="Genomic_DNA"/>
</dbReference>
<sequence length="62" mass="6821">MMGELQREEVDFCTVSAPVSERIGVVGFLKGYPSDVLIITSLKPSFLPENLALVRPFEGIHS</sequence>
<reference evidence="1 2" key="1">
    <citation type="submission" date="2019-05" db="EMBL/GenBank/DDBJ databases">
        <title>Another draft genome of Portunus trituberculatus and its Hox gene families provides insights of decapod evolution.</title>
        <authorList>
            <person name="Jeong J.-H."/>
            <person name="Song I."/>
            <person name="Kim S."/>
            <person name="Choi T."/>
            <person name="Kim D."/>
            <person name="Ryu S."/>
            <person name="Kim W."/>
        </authorList>
    </citation>
    <scope>NUCLEOTIDE SEQUENCE [LARGE SCALE GENOMIC DNA]</scope>
    <source>
        <tissue evidence="1">Muscle</tissue>
    </source>
</reference>
<evidence type="ECO:0000313" key="2">
    <source>
        <dbReference type="Proteomes" id="UP000324222"/>
    </source>
</evidence>
<dbReference type="AlphaFoldDB" id="A0A5B7IYC7"/>
<evidence type="ECO:0000313" key="1">
    <source>
        <dbReference type="EMBL" id="MPC86666.1"/>
    </source>
</evidence>
<protein>
    <submittedName>
        <fullName evidence="1">Uncharacterized protein</fullName>
    </submittedName>
</protein>